<dbReference type="SMART" id="SM00530">
    <property type="entry name" value="HTH_XRE"/>
    <property type="match status" value="1"/>
</dbReference>
<sequence>MNELEVKEIREKMGLSQERFAKLLGVTARTVQNWESGGVIPQTKQEILHEMTIRPQSYFGGEQQNVNGNNIAGSNVTVHQTDTDKLLELLASKEASLAKAQEHIDRLMDLIEKMQK</sequence>
<keyword evidence="2" id="KW-0238">DNA-binding</keyword>
<dbReference type="PATRIC" id="fig|1321819.3.peg.1880"/>
<dbReference type="EMBL" id="AWSV01000108">
    <property type="protein sequence ID" value="ERI85155.1"/>
    <property type="molecule type" value="Genomic_DNA"/>
</dbReference>
<dbReference type="PROSITE" id="PS50943">
    <property type="entry name" value="HTH_CROC1"/>
    <property type="match status" value="1"/>
</dbReference>
<reference evidence="2 3" key="1">
    <citation type="submission" date="2013-08" db="EMBL/GenBank/DDBJ databases">
        <authorList>
            <person name="Weinstock G."/>
            <person name="Sodergren E."/>
            <person name="Wylie T."/>
            <person name="Fulton L."/>
            <person name="Fulton R."/>
            <person name="Fronick C."/>
            <person name="O'Laughlin M."/>
            <person name="Godfrey J."/>
            <person name="Miner T."/>
            <person name="Herter B."/>
            <person name="Appelbaum E."/>
            <person name="Cordes M."/>
            <person name="Lek S."/>
            <person name="Wollam A."/>
            <person name="Pepin K.H."/>
            <person name="Palsikar V.B."/>
            <person name="Mitreva M."/>
            <person name="Wilson R.K."/>
        </authorList>
    </citation>
    <scope>NUCLEOTIDE SEQUENCE [LARGE SCALE GENOMIC DNA]</scope>
    <source>
        <strain evidence="2 3">F0041</strain>
    </source>
</reference>
<dbReference type="Gene3D" id="1.10.260.40">
    <property type="entry name" value="lambda repressor-like DNA-binding domains"/>
    <property type="match status" value="1"/>
</dbReference>
<dbReference type="AlphaFoldDB" id="U2CKT7"/>
<dbReference type="InterPro" id="IPR010982">
    <property type="entry name" value="Lambda_DNA-bd_dom_sf"/>
</dbReference>
<protein>
    <submittedName>
        <fullName evidence="2">DNA-binding helix-turn-helix protein</fullName>
    </submittedName>
</protein>
<evidence type="ECO:0000259" key="1">
    <source>
        <dbReference type="PROSITE" id="PS50943"/>
    </source>
</evidence>
<evidence type="ECO:0000313" key="2">
    <source>
        <dbReference type="EMBL" id="ERI85155.1"/>
    </source>
</evidence>
<evidence type="ECO:0000313" key="3">
    <source>
        <dbReference type="Proteomes" id="UP000016496"/>
    </source>
</evidence>
<dbReference type="CDD" id="cd00093">
    <property type="entry name" value="HTH_XRE"/>
    <property type="match status" value="1"/>
</dbReference>
<gene>
    <name evidence="2" type="ORF">HMPREF1981_02042</name>
</gene>
<dbReference type="RefSeq" id="WP_021645540.1">
    <property type="nucleotide sequence ID" value="NZ_KE993110.1"/>
</dbReference>
<dbReference type="SUPFAM" id="SSF47413">
    <property type="entry name" value="lambda repressor-like DNA-binding domains"/>
    <property type="match status" value="1"/>
</dbReference>
<organism evidence="2 3">
    <name type="scientific">Bacteroides pyogenes F0041</name>
    <dbReference type="NCBI Taxonomy" id="1321819"/>
    <lineage>
        <taxon>Bacteria</taxon>
        <taxon>Pseudomonadati</taxon>
        <taxon>Bacteroidota</taxon>
        <taxon>Bacteroidia</taxon>
        <taxon>Bacteroidales</taxon>
        <taxon>Bacteroidaceae</taxon>
        <taxon>Bacteroides</taxon>
    </lineage>
</organism>
<dbReference type="HOGENOM" id="CLU_2091920_0_0_10"/>
<dbReference type="InterPro" id="IPR001387">
    <property type="entry name" value="Cro/C1-type_HTH"/>
</dbReference>
<proteinExistence type="predicted"/>
<dbReference type="Pfam" id="PF01381">
    <property type="entry name" value="HTH_3"/>
    <property type="match status" value="1"/>
</dbReference>
<accession>U2CKT7</accession>
<dbReference type="Proteomes" id="UP000016496">
    <property type="component" value="Unassembled WGS sequence"/>
</dbReference>
<name>U2CKT7_9BACE</name>
<feature type="domain" description="HTH cro/C1-type" evidence="1">
    <location>
        <begin position="6"/>
        <end position="41"/>
    </location>
</feature>
<dbReference type="OrthoDB" id="3831186at2"/>
<comment type="caution">
    <text evidence="2">The sequence shown here is derived from an EMBL/GenBank/DDBJ whole genome shotgun (WGS) entry which is preliminary data.</text>
</comment>
<dbReference type="GO" id="GO:0003677">
    <property type="term" value="F:DNA binding"/>
    <property type="evidence" value="ECO:0007669"/>
    <property type="project" value="UniProtKB-KW"/>
</dbReference>